<keyword evidence="1" id="KW-0812">Transmembrane</keyword>
<name>A0ABZ0XLM5_9BACT</name>
<evidence type="ECO:0000256" key="1">
    <source>
        <dbReference type="SAM" id="Phobius"/>
    </source>
</evidence>
<evidence type="ECO:0000313" key="3">
    <source>
        <dbReference type="Proteomes" id="UP001326715"/>
    </source>
</evidence>
<feature type="transmembrane region" description="Helical" evidence="1">
    <location>
        <begin position="43"/>
        <end position="61"/>
    </location>
</feature>
<dbReference type="Proteomes" id="UP001326715">
    <property type="component" value="Chromosome"/>
</dbReference>
<evidence type="ECO:0000313" key="2">
    <source>
        <dbReference type="EMBL" id="WQG91546.1"/>
    </source>
</evidence>
<dbReference type="RefSeq" id="WP_143150610.1">
    <property type="nucleotide sequence ID" value="NZ_CP139972.1"/>
</dbReference>
<sequence>MILNIRSLRRQIKAQRYKDIPVTLSLLSIPIVLSLLITEQVSATCMLLSAFIAIYTAAAFAIKKRKPLLFRPLLIAAAILFVIVLEKMI</sequence>
<reference evidence="2 3" key="1">
    <citation type="submission" date="2023-11" db="EMBL/GenBank/DDBJ databases">
        <title>MicrobeMod: A computational toolkit for identifying prokaryotic methylation and restriction-modification with nanopore sequencing.</title>
        <authorList>
            <person name="Crits-Christoph A."/>
            <person name="Kang S.C."/>
            <person name="Lee H."/>
            <person name="Ostrov N."/>
        </authorList>
    </citation>
    <scope>NUCLEOTIDE SEQUENCE [LARGE SCALE GENOMIC DNA]</scope>
    <source>
        <strain evidence="2 3">ATCC 23090</strain>
    </source>
</reference>
<accession>A0ABZ0XLM5</accession>
<feature type="transmembrane region" description="Helical" evidence="1">
    <location>
        <begin position="68"/>
        <end position="85"/>
    </location>
</feature>
<proteinExistence type="predicted"/>
<gene>
    <name evidence="2" type="ORF">SR876_08535</name>
</gene>
<organism evidence="2 3">
    <name type="scientific">Chitinophaga sancti</name>
    <dbReference type="NCBI Taxonomy" id="1004"/>
    <lineage>
        <taxon>Bacteria</taxon>
        <taxon>Pseudomonadati</taxon>
        <taxon>Bacteroidota</taxon>
        <taxon>Chitinophagia</taxon>
        <taxon>Chitinophagales</taxon>
        <taxon>Chitinophagaceae</taxon>
        <taxon>Chitinophaga</taxon>
    </lineage>
</organism>
<protein>
    <submittedName>
        <fullName evidence="2">Uncharacterized protein</fullName>
    </submittedName>
</protein>
<keyword evidence="1" id="KW-0472">Membrane</keyword>
<keyword evidence="3" id="KW-1185">Reference proteome</keyword>
<keyword evidence="1" id="KW-1133">Transmembrane helix</keyword>
<dbReference type="EMBL" id="CP140154">
    <property type="protein sequence ID" value="WQG91546.1"/>
    <property type="molecule type" value="Genomic_DNA"/>
</dbReference>
<feature type="transmembrane region" description="Helical" evidence="1">
    <location>
        <begin position="20"/>
        <end position="37"/>
    </location>
</feature>